<evidence type="ECO:0000256" key="1">
    <source>
        <dbReference type="SAM" id="Phobius"/>
    </source>
</evidence>
<dbReference type="OrthoDB" id="522007at2759"/>
<reference evidence="2" key="1">
    <citation type="journal article" date="2020" name="bioRxiv">
        <title>Comparative genomics of Chlamydomonas.</title>
        <authorList>
            <person name="Craig R.J."/>
            <person name="Hasan A.R."/>
            <person name="Ness R.W."/>
            <person name="Keightley P.D."/>
        </authorList>
    </citation>
    <scope>NUCLEOTIDE SEQUENCE</scope>
    <source>
        <strain evidence="2">CCAP 11/70</strain>
    </source>
</reference>
<comment type="caution">
    <text evidence="2">The sequence shown here is derived from an EMBL/GenBank/DDBJ whole genome shotgun (WGS) entry which is preliminary data.</text>
</comment>
<gene>
    <name evidence="2" type="ORF">HYH03_015888</name>
</gene>
<evidence type="ECO:0000313" key="3">
    <source>
        <dbReference type="Proteomes" id="UP000612055"/>
    </source>
</evidence>
<name>A0A835XIM7_9CHLO</name>
<sequence length="86" mass="9858">MAPAVFKLPLDAYVLAIPCLYACGAFTWMSLRPWTVDPDKSTLEYYNDEKVAAKQGQYYDNQFKGFFAERIKNKSFGIFNNNLSSQ</sequence>
<dbReference type="Proteomes" id="UP000612055">
    <property type="component" value="Unassembled WGS sequence"/>
</dbReference>
<protein>
    <submittedName>
        <fullName evidence="2">Uncharacterized protein</fullName>
    </submittedName>
</protein>
<proteinExistence type="predicted"/>
<keyword evidence="3" id="KW-1185">Reference proteome</keyword>
<keyword evidence="1" id="KW-0472">Membrane</keyword>
<feature type="transmembrane region" description="Helical" evidence="1">
    <location>
        <begin position="12"/>
        <end position="31"/>
    </location>
</feature>
<dbReference type="AlphaFoldDB" id="A0A835XIM7"/>
<evidence type="ECO:0000313" key="2">
    <source>
        <dbReference type="EMBL" id="KAG2485402.1"/>
    </source>
</evidence>
<organism evidence="2 3">
    <name type="scientific">Edaphochlamys debaryana</name>
    <dbReference type="NCBI Taxonomy" id="47281"/>
    <lineage>
        <taxon>Eukaryota</taxon>
        <taxon>Viridiplantae</taxon>
        <taxon>Chlorophyta</taxon>
        <taxon>core chlorophytes</taxon>
        <taxon>Chlorophyceae</taxon>
        <taxon>CS clade</taxon>
        <taxon>Chlamydomonadales</taxon>
        <taxon>Chlamydomonadales incertae sedis</taxon>
        <taxon>Edaphochlamys</taxon>
    </lineage>
</organism>
<dbReference type="EMBL" id="JAEHOE010000130">
    <property type="protein sequence ID" value="KAG2485402.1"/>
    <property type="molecule type" value="Genomic_DNA"/>
</dbReference>
<accession>A0A835XIM7</accession>
<keyword evidence="1" id="KW-0812">Transmembrane</keyword>
<keyword evidence="1" id="KW-1133">Transmembrane helix</keyword>